<dbReference type="Proteomes" id="UP000824070">
    <property type="component" value="Unassembled WGS sequence"/>
</dbReference>
<feature type="transmembrane region" description="Helical" evidence="6">
    <location>
        <begin position="419"/>
        <end position="439"/>
    </location>
</feature>
<feature type="transmembrane region" description="Helical" evidence="6">
    <location>
        <begin position="298"/>
        <end position="326"/>
    </location>
</feature>
<dbReference type="PANTHER" id="PTHR30287:SF1">
    <property type="entry name" value="INNER MEMBRANE PROTEIN"/>
    <property type="match status" value="1"/>
</dbReference>
<dbReference type="InterPro" id="IPR003838">
    <property type="entry name" value="ABC3_permease_C"/>
</dbReference>
<evidence type="ECO:0000256" key="2">
    <source>
        <dbReference type="ARBA" id="ARBA00022475"/>
    </source>
</evidence>
<feature type="domain" description="ABC3 transporter permease C-terminal" evidence="7">
    <location>
        <begin position="465"/>
        <end position="579"/>
    </location>
</feature>
<sequence>MPDSFEQSFVSAYTNNPPDLIVKSTSDEGLSEEQIQAVGGLDGVDETFPFMSFDFLSGESYYRLYIVSFSNMDIGYPELTSGSIPSSWDQVLAFGNDLNPSPYAVGSTITDIDFYSTFKQAIPDSLEWMFQFPESFEVTGIASNSLYRSASRDVAYLESDETKYLDGVFYINADSPQWDGVLTKNLLVNTDLYVRAKGDYAYFTDGYKQDMDDLSKRVKTAVGHGCEVLTMEENTTYALFKYYNDKVEKISYVLPWFFVVICALINLITMQRLMKDERSEIGCYSSLGFHKRQIAFKFLFFAFLSSAFGCLIGYFLGTPLIPLLIFPAYNKTFVMGDFSSTFMNGFGIGVAIGVVVVSLGVTTYIALSYLRESPADLLKDKSPKPGKKILLERIKPVWKMLSFSWKSSIRNIFRQKKNLILTALSVIGGTVIIMLGFALNDASAALEGDELFGDVASSMGQISSFIILFAIAMAITVIYSLANMNIEDRKREIATLKVLGYHDIECSLYTFREIIFIVVLASALGVGVGTGVVYWMFSFLGFGTIGDVEWYSYLASPILIIVSTIVVSLLLFPNIRRIDMNSSLKSVE</sequence>
<keyword evidence="2" id="KW-1003">Cell membrane</keyword>
<proteinExistence type="predicted"/>
<feature type="transmembrane region" description="Helical" evidence="6">
    <location>
        <begin position="459"/>
        <end position="482"/>
    </location>
</feature>
<evidence type="ECO:0000313" key="8">
    <source>
        <dbReference type="EMBL" id="HIU45112.1"/>
    </source>
</evidence>
<evidence type="ECO:0000256" key="5">
    <source>
        <dbReference type="ARBA" id="ARBA00023136"/>
    </source>
</evidence>
<protein>
    <submittedName>
        <fullName evidence="8">ABC transporter permease</fullName>
    </submittedName>
</protein>
<reference evidence="8" key="2">
    <citation type="journal article" date="2021" name="PeerJ">
        <title>Extensive microbial diversity within the chicken gut microbiome revealed by metagenomics and culture.</title>
        <authorList>
            <person name="Gilroy R."/>
            <person name="Ravi A."/>
            <person name="Getino M."/>
            <person name="Pursley I."/>
            <person name="Horton D.L."/>
            <person name="Alikhan N.F."/>
            <person name="Baker D."/>
            <person name="Gharbi K."/>
            <person name="Hall N."/>
            <person name="Watson M."/>
            <person name="Adriaenssens E.M."/>
            <person name="Foster-Nyarko E."/>
            <person name="Jarju S."/>
            <person name="Secka A."/>
            <person name="Antonio M."/>
            <person name="Oren A."/>
            <person name="Chaudhuri R.R."/>
            <person name="La Ragione R."/>
            <person name="Hildebrand F."/>
            <person name="Pallen M.J."/>
        </authorList>
    </citation>
    <scope>NUCLEOTIDE SEQUENCE</scope>
    <source>
        <strain evidence="8">ChiGjej1B1-22543</strain>
    </source>
</reference>
<evidence type="ECO:0000256" key="6">
    <source>
        <dbReference type="SAM" id="Phobius"/>
    </source>
</evidence>
<feature type="transmembrane region" description="Helical" evidence="6">
    <location>
        <begin position="250"/>
        <end position="269"/>
    </location>
</feature>
<gene>
    <name evidence="8" type="ORF">IAC52_02315</name>
</gene>
<evidence type="ECO:0000256" key="1">
    <source>
        <dbReference type="ARBA" id="ARBA00004651"/>
    </source>
</evidence>
<feature type="transmembrane region" description="Helical" evidence="6">
    <location>
        <begin position="550"/>
        <end position="572"/>
    </location>
</feature>
<dbReference type="EMBL" id="DVMV01000015">
    <property type="protein sequence ID" value="HIU45112.1"/>
    <property type="molecule type" value="Genomic_DNA"/>
</dbReference>
<evidence type="ECO:0000259" key="7">
    <source>
        <dbReference type="Pfam" id="PF02687"/>
    </source>
</evidence>
<organism evidence="8 9">
    <name type="scientific">Candidatus Alloenteromonas pullicola</name>
    <dbReference type="NCBI Taxonomy" id="2840784"/>
    <lineage>
        <taxon>Bacteria</taxon>
        <taxon>Bacillati</taxon>
        <taxon>Bacillota</taxon>
        <taxon>Bacillota incertae sedis</taxon>
        <taxon>Candidatus Alloenteromonas</taxon>
    </lineage>
</organism>
<dbReference type="AlphaFoldDB" id="A0A9D1S382"/>
<keyword evidence="3 6" id="KW-0812">Transmembrane</keyword>
<feature type="domain" description="ABC3 transporter permease C-terminal" evidence="7">
    <location>
        <begin position="253"/>
        <end position="371"/>
    </location>
</feature>
<comment type="subcellular location">
    <subcellularLocation>
        <location evidence="1">Cell membrane</location>
        <topology evidence="1">Multi-pass membrane protein</topology>
    </subcellularLocation>
</comment>
<dbReference type="Pfam" id="PF02687">
    <property type="entry name" value="FtsX"/>
    <property type="match status" value="2"/>
</dbReference>
<keyword evidence="4 6" id="KW-1133">Transmembrane helix</keyword>
<evidence type="ECO:0000256" key="3">
    <source>
        <dbReference type="ARBA" id="ARBA00022692"/>
    </source>
</evidence>
<name>A0A9D1S382_9FIRM</name>
<evidence type="ECO:0000313" key="9">
    <source>
        <dbReference type="Proteomes" id="UP000824070"/>
    </source>
</evidence>
<feature type="transmembrane region" description="Helical" evidence="6">
    <location>
        <begin position="346"/>
        <end position="370"/>
    </location>
</feature>
<feature type="transmembrane region" description="Helical" evidence="6">
    <location>
        <begin position="514"/>
        <end position="538"/>
    </location>
</feature>
<comment type="caution">
    <text evidence="8">The sequence shown here is derived from an EMBL/GenBank/DDBJ whole genome shotgun (WGS) entry which is preliminary data.</text>
</comment>
<accession>A0A9D1S382</accession>
<evidence type="ECO:0000256" key="4">
    <source>
        <dbReference type="ARBA" id="ARBA00022989"/>
    </source>
</evidence>
<dbReference type="InterPro" id="IPR038766">
    <property type="entry name" value="Membrane_comp_ABC_pdt"/>
</dbReference>
<dbReference type="GO" id="GO:0005886">
    <property type="term" value="C:plasma membrane"/>
    <property type="evidence" value="ECO:0007669"/>
    <property type="project" value="UniProtKB-SubCell"/>
</dbReference>
<dbReference type="PANTHER" id="PTHR30287">
    <property type="entry name" value="MEMBRANE COMPONENT OF PREDICTED ABC SUPERFAMILY METABOLITE UPTAKE TRANSPORTER"/>
    <property type="match status" value="1"/>
</dbReference>
<keyword evidence="5 6" id="KW-0472">Membrane</keyword>
<reference evidence="8" key="1">
    <citation type="submission" date="2020-10" db="EMBL/GenBank/DDBJ databases">
        <authorList>
            <person name="Gilroy R."/>
        </authorList>
    </citation>
    <scope>NUCLEOTIDE SEQUENCE</scope>
    <source>
        <strain evidence="8">ChiGjej1B1-22543</strain>
    </source>
</reference>